<dbReference type="EMBL" id="SDMP01000004">
    <property type="protein sequence ID" value="RYR60168.1"/>
    <property type="molecule type" value="Genomic_DNA"/>
</dbReference>
<dbReference type="InterPro" id="IPR031846">
    <property type="entry name" value="Hvcn1"/>
</dbReference>
<keyword evidence="9" id="KW-0407">Ion channel</keyword>
<evidence type="ECO:0008006" key="13">
    <source>
        <dbReference type="Google" id="ProtNLM"/>
    </source>
</evidence>
<protein>
    <recommendedName>
        <fullName evidence="13">Voltage-gated hydrogen channel 1</fullName>
    </recommendedName>
</protein>
<evidence type="ECO:0000256" key="6">
    <source>
        <dbReference type="ARBA" id="ARBA00022989"/>
    </source>
</evidence>
<evidence type="ECO:0000256" key="8">
    <source>
        <dbReference type="ARBA" id="ARBA00023136"/>
    </source>
</evidence>
<gene>
    <name evidence="11" type="ORF">Ahy_A04g017249</name>
</gene>
<sequence>MNNLKSINVSFETHQTQPPSRSSIQILDSSIQSLIRSWQRRQRWLHVFATSIQHQQVMNNNAPWRNHLANFLQSNWVHLFSISLLIVDLIITILELSSSLVSPCHQQRVNKVDKLGLHWIGISILSLLSVKSMALLVGLGSSFFKHFGYVMDGVVTIVALFLEVFLERKGGSLLIVVSLWRVIRVVESVYELSDETIEAQIEGIVCQFEALKEENMRLLETIQEKAQGGFG</sequence>
<evidence type="ECO:0000256" key="7">
    <source>
        <dbReference type="ARBA" id="ARBA00023065"/>
    </source>
</evidence>
<evidence type="ECO:0000256" key="10">
    <source>
        <dbReference type="SAM" id="Phobius"/>
    </source>
</evidence>
<keyword evidence="2" id="KW-0813">Transport</keyword>
<dbReference type="PANTHER" id="PTHR46480:SF1">
    <property type="entry name" value="VOLTAGE-GATED HYDROGEN CHANNEL 1"/>
    <property type="match status" value="1"/>
</dbReference>
<evidence type="ECO:0000313" key="12">
    <source>
        <dbReference type="Proteomes" id="UP000289738"/>
    </source>
</evidence>
<comment type="subcellular location">
    <subcellularLocation>
        <location evidence="1">Cell membrane</location>
        <topology evidence="1">Multi-pass membrane protein</topology>
    </subcellularLocation>
</comment>
<evidence type="ECO:0000256" key="5">
    <source>
        <dbReference type="ARBA" id="ARBA00022882"/>
    </source>
</evidence>
<comment type="caution">
    <text evidence="11">The sequence shown here is derived from an EMBL/GenBank/DDBJ whole genome shotgun (WGS) entry which is preliminary data.</text>
</comment>
<dbReference type="GO" id="GO:0005886">
    <property type="term" value="C:plasma membrane"/>
    <property type="evidence" value="ECO:0007669"/>
    <property type="project" value="UniProtKB-SubCell"/>
</dbReference>
<keyword evidence="12" id="KW-1185">Reference proteome</keyword>
<evidence type="ECO:0000256" key="1">
    <source>
        <dbReference type="ARBA" id="ARBA00004651"/>
    </source>
</evidence>
<feature type="transmembrane region" description="Helical" evidence="10">
    <location>
        <begin position="76"/>
        <end position="96"/>
    </location>
</feature>
<dbReference type="Proteomes" id="UP000289738">
    <property type="component" value="Chromosome A04"/>
</dbReference>
<keyword evidence="5" id="KW-0851">Voltage-gated channel</keyword>
<evidence type="ECO:0000256" key="9">
    <source>
        <dbReference type="ARBA" id="ARBA00023303"/>
    </source>
</evidence>
<evidence type="ECO:0000256" key="3">
    <source>
        <dbReference type="ARBA" id="ARBA00022475"/>
    </source>
</evidence>
<keyword evidence="7" id="KW-0406">Ion transport</keyword>
<accession>A0A445DAE9</accession>
<feature type="transmembrane region" description="Helical" evidence="10">
    <location>
        <begin position="117"/>
        <end position="140"/>
    </location>
</feature>
<dbReference type="GO" id="GO:0034702">
    <property type="term" value="C:monoatomic ion channel complex"/>
    <property type="evidence" value="ECO:0007669"/>
    <property type="project" value="UniProtKB-KW"/>
</dbReference>
<keyword evidence="8 10" id="KW-0472">Membrane</keyword>
<evidence type="ECO:0000313" key="11">
    <source>
        <dbReference type="EMBL" id="RYR60168.1"/>
    </source>
</evidence>
<proteinExistence type="predicted"/>
<reference evidence="11 12" key="1">
    <citation type="submission" date="2019-01" db="EMBL/GenBank/DDBJ databases">
        <title>Sequencing of cultivated peanut Arachis hypogaea provides insights into genome evolution and oil improvement.</title>
        <authorList>
            <person name="Chen X."/>
        </authorList>
    </citation>
    <scope>NUCLEOTIDE SEQUENCE [LARGE SCALE GENOMIC DNA]</scope>
    <source>
        <strain evidence="12">cv. Fuhuasheng</strain>
        <tissue evidence="11">Leaves</tissue>
    </source>
</reference>
<keyword evidence="6 10" id="KW-1133">Transmembrane helix</keyword>
<organism evidence="11 12">
    <name type="scientific">Arachis hypogaea</name>
    <name type="common">Peanut</name>
    <dbReference type="NCBI Taxonomy" id="3818"/>
    <lineage>
        <taxon>Eukaryota</taxon>
        <taxon>Viridiplantae</taxon>
        <taxon>Streptophyta</taxon>
        <taxon>Embryophyta</taxon>
        <taxon>Tracheophyta</taxon>
        <taxon>Spermatophyta</taxon>
        <taxon>Magnoliopsida</taxon>
        <taxon>eudicotyledons</taxon>
        <taxon>Gunneridae</taxon>
        <taxon>Pentapetalae</taxon>
        <taxon>rosids</taxon>
        <taxon>fabids</taxon>
        <taxon>Fabales</taxon>
        <taxon>Fabaceae</taxon>
        <taxon>Papilionoideae</taxon>
        <taxon>50 kb inversion clade</taxon>
        <taxon>dalbergioids sensu lato</taxon>
        <taxon>Dalbergieae</taxon>
        <taxon>Pterocarpus clade</taxon>
        <taxon>Arachis</taxon>
    </lineage>
</organism>
<name>A0A445DAE9_ARAHY</name>
<evidence type="ECO:0000256" key="4">
    <source>
        <dbReference type="ARBA" id="ARBA00022692"/>
    </source>
</evidence>
<dbReference type="Gene3D" id="1.20.120.350">
    <property type="entry name" value="Voltage-gated potassium channels. Chain C"/>
    <property type="match status" value="1"/>
</dbReference>
<dbReference type="STRING" id="3818.A0A445DAE9"/>
<keyword evidence="3" id="KW-1003">Cell membrane</keyword>
<keyword evidence="4 10" id="KW-0812">Transmembrane</keyword>
<dbReference type="InterPro" id="IPR027359">
    <property type="entry name" value="Volt_channel_dom_sf"/>
</dbReference>
<dbReference type="GO" id="GO:0030171">
    <property type="term" value="F:voltage-gated proton channel activity"/>
    <property type="evidence" value="ECO:0007669"/>
    <property type="project" value="InterPro"/>
</dbReference>
<evidence type="ECO:0000256" key="2">
    <source>
        <dbReference type="ARBA" id="ARBA00022448"/>
    </source>
</evidence>
<dbReference type="PANTHER" id="PTHR46480">
    <property type="entry name" value="F20B24.22"/>
    <property type="match status" value="1"/>
</dbReference>
<feature type="transmembrane region" description="Helical" evidence="10">
    <location>
        <begin position="146"/>
        <end position="166"/>
    </location>
</feature>
<dbReference type="AlphaFoldDB" id="A0A445DAE9"/>